<dbReference type="NCBIfam" id="TIGR00500">
    <property type="entry name" value="met_pdase_I"/>
    <property type="match status" value="1"/>
</dbReference>
<feature type="binding site" evidence="6">
    <location>
        <position position="102"/>
    </location>
    <ligand>
        <name>a divalent metal cation</name>
        <dbReference type="ChEBI" id="CHEBI:60240"/>
        <label>1</label>
    </ligand>
</feature>
<proteinExistence type="inferred from homology"/>
<sequence length="291" mass="30445">MSLLRRRPRIEAKTPDQLIAMRRAGQVVARTLALATEHASAGTSTRELDTLAEEAIRSAGATPSFLGYHGFTGSLCISVNDEVVHGIPGPRVLADGDLVSIDCGAIVEGWHGDAAVSLVVGGRDRARAADLALMDDTEASLWAGIAALRPGGRLYAVGDAVEESVDAALERRRREGVPGVQVYGILEDYTGHGIGREMHMDPHVPNYGVTSSGPTVPSGSTFAIEPMVTLGSIETRTLADDWTVVTSDGSRAAHWEHTVAVTDAGLWVLTATDGGAAGLARVGADFAPLCD</sequence>
<feature type="binding site" evidence="6">
    <location>
        <position position="192"/>
    </location>
    <ligand>
        <name>a divalent metal cation</name>
        <dbReference type="ChEBI" id="CHEBI:60240"/>
        <label>2</label>
        <note>catalytic</note>
    </ligand>
</feature>
<feature type="binding site" evidence="6">
    <location>
        <position position="199"/>
    </location>
    <ligand>
        <name>substrate</name>
    </ligand>
</feature>
<comment type="subunit">
    <text evidence="6">Monomer.</text>
</comment>
<dbReference type="RefSeq" id="WP_058890648.1">
    <property type="nucleotide sequence ID" value="NZ_LQBL01000011.1"/>
</dbReference>
<dbReference type="SUPFAM" id="SSF55920">
    <property type="entry name" value="Creatinase/aminopeptidase"/>
    <property type="match status" value="1"/>
</dbReference>
<protein>
    <recommendedName>
        <fullName evidence="6 7">Methionine aminopeptidase</fullName>
        <shortName evidence="6">MAP</shortName>
        <shortName evidence="6">MetAP</shortName>
        <ecNumber evidence="6 7">3.4.11.18</ecNumber>
    </recommendedName>
    <alternativeName>
        <fullName evidence="6">Peptidase M</fullName>
    </alternativeName>
</protein>
<dbReference type="GO" id="GO:0046872">
    <property type="term" value="F:metal ion binding"/>
    <property type="evidence" value="ECO:0007669"/>
    <property type="project" value="UniProtKB-UniRule"/>
</dbReference>
<dbReference type="PRINTS" id="PR00599">
    <property type="entry name" value="MAPEPTIDASE"/>
</dbReference>
<feature type="domain" description="Peptidase M24" evidence="8">
    <location>
        <begin position="20"/>
        <end position="263"/>
    </location>
</feature>
<evidence type="ECO:0000256" key="3">
    <source>
        <dbReference type="ARBA" id="ARBA00022670"/>
    </source>
</evidence>
<dbReference type="STRING" id="767452.AVL62_12335"/>
<feature type="binding site" evidence="6">
    <location>
        <position position="256"/>
    </location>
    <ligand>
        <name>a divalent metal cation</name>
        <dbReference type="ChEBI" id="CHEBI:60240"/>
        <label>1</label>
    </ligand>
</feature>
<keyword evidence="3 6" id="KW-0645">Protease</keyword>
<dbReference type="InterPro" id="IPR002467">
    <property type="entry name" value="Pept_M24A_MAP1"/>
</dbReference>
<comment type="cofactor">
    <cofactor evidence="6">
        <name>Co(2+)</name>
        <dbReference type="ChEBI" id="CHEBI:48828"/>
    </cofactor>
    <cofactor evidence="6">
        <name>Zn(2+)</name>
        <dbReference type="ChEBI" id="CHEBI:29105"/>
    </cofactor>
    <cofactor evidence="6">
        <name>Mn(2+)</name>
        <dbReference type="ChEBI" id="CHEBI:29035"/>
    </cofactor>
    <cofactor evidence="6">
        <name>Fe(2+)</name>
        <dbReference type="ChEBI" id="CHEBI:29033"/>
    </cofactor>
    <text evidence="6">Binds 2 divalent metal cations per subunit. Has a high-affinity and a low affinity metal-binding site. The true nature of the physiological cofactor is under debate. The enzyme is active with cobalt, zinc, manganese or divalent iron ions. Most likely, methionine aminopeptidases function as mononuclear Fe(2+)-metalloproteases under physiological conditions, and the catalytically relevant metal-binding site has been assigned to the histidine-containing high-affinity site.</text>
</comment>
<feature type="binding site" evidence="6">
    <location>
        <position position="256"/>
    </location>
    <ligand>
        <name>a divalent metal cation</name>
        <dbReference type="ChEBI" id="CHEBI:60240"/>
        <label>2</label>
        <note>catalytic</note>
    </ligand>
</feature>
<keyword evidence="10" id="KW-1185">Reference proteome</keyword>
<reference evidence="9 10" key="1">
    <citation type="submission" date="2015-12" db="EMBL/GenBank/DDBJ databases">
        <title>Serinicoccus chungangenesis strain CD08_5 genome sequencing and assembly.</title>
        <authorList>
            <person name="Chander A.M."/>
            <person name="Kaur G."/>
            <person name="Nair G.R."/>
            <person name="Dhawan D.K."/>
            <person name="Kochhar R.K."/>
            <person name="Mayilraj S."/>
            <person name="Bhadada S.K."/>
        </authorList>
    </citation>
    <scope>NUCLEOTIDE SEQUENCE [LARGE SCALE GENOMIC DNA]</scope>
    <source>
        <strain evidence="9 10">CD08_5</strain>
    </source>
</reference>
<evidence type="ECO:0000256" key="5">
    <source>
        <dbReference type="ARBA" id="ARBA00022801"/>
    </source>
</evidence>
<dbReference type="HAMAP" id="MF_01974">
    <property type="entry name" value="MetAP_1"/>
    <property type="match status" value="1"/>
</dbReference>
<comment type="caution">
    <text evidence="9">The sequence shown here is derived from an EMBL/GenBank/DDBJ whole genome shotgun (WGS) entry which is preliminary data.</text>
</comment>
<dbReference type="Gene3D" id="3.90.230.10">
    <property type="entry name" value="Creatinase/methionine aminopeptidase superfamily"/>
    <property type="match status" value="1"/>
</dbReference>
<evidence type="ECO:0000256" key="7">
    <source>
        <dbReference type="RuleBase" id="RU003653"/>
    </source>
</evidence>
<dbReference type="PANTHER" id="PTHR43330:SF27">
    <property type="entry name" value="METHIONINE AMINOPEPTIDASE"/>
    <property type="match status" value="1"/>
</dbReference>
<dbReference type="GO" id="GO:0006508">
    <property type="term" value="P:proteolysis"/>
    <property type="evidence" value="ECO:0007669"/>
    <property type="project" value="UniProtKB-KW"/>
</dbReference>
<feature type="binding site" evidence="6">
    <location>
        <position position="225"/>
    </location>
    <ligand>
        <name>a divalent metal cation</name>
        <dbReference type="ChEBI" id="CHEBI:60240"/>
        <label>2</label>
        <note>catalytic</note>
    </ligand>
</feature>
<organism evidence="9 10">
    <name type="scientific">Serinicoccus chungangensis</name>
    <dbReference type="NCBI Taxonomy" id="767452"/>
    <lineage>
        <taxon>Bacteria</taxon>
        <taxon>Bacillati</taxon>
        <taxon>Actinomycetota</taxon>
        <taxon>Actinomycetes</taxon>
        <taxon>Micrococcales</taxon>
        <taxon>Ornithinimicrobiaceae</taxon>
        <taxon>Serinicoccus</taxon>
    </lineage>
</organism>
<dbReference type="PROSITE" id="PS00680">
    <property type="entry name" value="MAP_1"/>
    <property type="match status" value="1"/>
</dbReference>
<dbReference type="GO" id="GO:0004239">
    <property type="term" value="F:initiator methionyl aminopeptidase activity"/>
    <property type="evidence" value="ECO:0007669"/>
    <property type="project" value="UniProtKB-UniRule"/>
</dbReference>
<dbReference type="CDD" id="cd01086">
    <property type="entry name" value="MetAP1"/>
    <property type="match status" value="1"/>
</dbReference>
<dbReference type="GO" id="GO:0070006">
    <property type="term" value="F:metalloaminopeptidase activity"/>
    <property type="evidence" value="ECO:0007669"/>
    <property type="project" value="UniProtKB-UniRule"/>
</dbReference>
<evidence type="ECO:0000313" key="9">
    <source>
        <dbReference type="EMBL" id="KUG56908.1"/>
    </source>
</evidence>
<comment type="similarity">
    <text evidence="6">Belongs to the peptidase M24A family. Methionine aminopeptidase type 1 subfamily.</text>
</comment>
<dbReference type="InterPro" id="IPR000994">
    <property type="entry name" value="Pept_M24"/>
</dbReference>
<keyword evidence="5 6" id="KW-0378">Hydrolase</keyword>
<accession>A0A0W8IAG9</accession>
<dbReference type="Pfam" id="PF00557">
    <property type="entry name" value="Peptidase_M24"/>
    <property type="match status" value="1"/>
</dbReference>
<evidence type="ECO:0000256" key="1">
    <source>
        <dbReference type="ARBA" id="ARBA00002521"/>
    </source>
</evidence>
<evidence type="ECO:0000256" key="4">
    <source>
        <dbReference type="ARBA" id="ARBA00022723"/>
    </source>
</evidence>
<dbReference type="OrthoDB" id="9802055at2"/>
<dbReference type="EC" id="3.4.11.18" evidence="6 7"/>
<comment type="catalytic activity">
    <reaction evidence="6 7">
        <text>Release of N-terminal amino acids, preferentially methionine, from peptides and arylamides.</text>
        <dbReference type="EC" id="3.4.11.18"/>
    </reaction>
</comment>
<dbReference type="Proteomes" id="UP000054837">
    <property type="component" value="Unassembled WGS sequence"/>
</dbReference>
<evidence type="ECO:0000313" key="10">
    <source>
        <dbReference type="Proteomes" id="UP000054837"/>
    </source>
</evidence>
<evidence type="ECO:0000256" key="2">
    <source>
        <dbReference type="ARBA" id="ARBA00022438"/>
    </source>
</evidence>
<keyword evidence="2 6" id="KW-0031">Aminopeptidase</keyword>
<dbReference type="PANTHER" id="PTHR43330">
    <property type="entry name" value="METHIONINE AMINOPEPTIDASE"/>
    <property type="match status" value="1"/>
</dbReference>
<feature type="binding site" evidence="6">
    <location>
        <position position="113"/>
    </location>
    <ligand>
        <name>a divalent metal cation</name>
        <dbReference type="ChEBI" id="CHEBI:60240"/>
        <label>1</label>
    </ligand>
</feature>
<evidence type="ECO:0000259" key="8">
    <source>
        <dbReference type="Pfam" id="PF00557"/>
    </source>
</evidence>
<comment type="function">
    <text evidence="1 6">Removes the N-terminal methionine from nascent proteins. The N-terminal methionine is often cleaved when the second residue in the primary sequence is small and uncharged (Met-Ala-, Cys, Gly, Pro, Ser, Thr, or Val). Requires deformylation of the N(alpha)-formylated initiator methionine before it can be hydrolyzed.</text>
</comment>
<feature type="binding site" evidence="6">
    <location>
        <position position="85"/>
    </location>
    <ligand>
        <name>substrate</name>
    </ligand>
</feature>
<gene>
    <name evidence="6" type="primary">map</name>
    <name evidence="9" type="ORF">AVL62_12335</name>
</gene>
<dbReference type="GO" id="GO:0005829">
    <property type="term" value="C:cytosol"/>
    <property type="evidence" value="ECO:0007669"/>
    <property type="project" value="TreeGrafter"/>
</dbReference>
<dbReference type="AlphaFoldDB" id="A0A0W8IAG9"/>
<evidence type="ECO:0000256" key="6">
    <source>
        <dbReference type="HAMAP-Rule" id="MF_01974"/>
    </source>
</evidence>
<feature type="binding site" evidence="6">
    <location>
        <position position="113"/>
    </location>
    <ligand>
        <name>a divalent metal cation</name>
        <dbReference type="ChEBI" id="CHEBI:60240"/>
        <label>2</label>
        <note>catalytic</note>
    </ligand>
</feature>
<dbReference type="EMBL" id="LQBL01000011">
    <property type="protein sequence ID" value="KUG56908.1"/>
    <property type="molecule type" value="Genomic_DNA"/>
</dbReference>
<dbReference type="InterPro" id="IPR036005">
    <property type="entry name" value="Creatinase/aminopeptidase-like"/>
</dbReference>
<name>A0A0W8IAG9_9MICO</name>
<keyword evidence="4 6" id="KW-0479">Metal-binding</keyword>
<dbReference type="InterPro" id="IPR001714">
    <property type="entry name" value="Pept_M24_MAP"/>
</dbReference>